<evidence type="ECO:0000313" key="3">
    <source>
        <dbReference type="Proteomes" id="UP000006882"/>
    </source>
</evidence>
<accession>A0A251R6S7</accession>
<reference evidence="2 3" key="1">
    <citation type="journal article" date="2013" name="Nat. Genet.">
        <title>The high-quality draft genome of peach (Prunus persica) identifies unique patterns of genetic diversity, domestication and genome evolution.</title>
        <authorList>
            <consortium name="International Peach Genome Initiative"/>
            <person name="Verde I."/>
            <person name="Abbott A.G."/>
            <person name="Scalabrin S."/>
            <person name="Jung S."/>
            <person name="Shu S."/>
            <person name="Marroni F."/>
            <person name="Zhebentyayeva T."/>
            <person name="Dettori M.T."/>
            <person name="Grimwood J."/>
            <person name="Cattonaro F."/>
            <person name="Zuccolo A."/>
            <person name="Rossini L."/>
            <person name="Jenkins J."/>
            <person name="Vendramin E."/>
            <person name="Meisel L.A."/>
            <person name="Decroocq V."/>
            <person name="Sosinski B."/>
            <person name="Prochnik S."/>
            <person name="Mitros T."/>
            <person name="Policriti A."/>
            <person name="Cipriani G."/>
            <person name="Dondini L."/>
            <person name="Ficklin S."/>
            <person name="Goodstein D.M."/>
            <person name="Xuan P."/>
            <person name="Del Fabbro C."/>
            <person name="Aramini V."/>
            <person name="Copetti D."/>
            <person name="Gonzalez S."/>
            <person name="Horner D.S."/>
            <person name="Falchi R."/>
            <person name="Lucas S."/>
            <person name="Mica E."/>
            <person name="Maldonado J."/>
            <person name="Lazzari B."/>
            <person name="Bielenberg D."/>
            <person name="Pirona R."/>
            <person name="Miculan M."/>
            <person name="Barakat A."/>
            <person name="Testolin R."/>
            <person name="Stella A."/>
            <person name="Tartarini S."/>
            <person name="Tonutti P."/>
            <person name="Arus P."/>
            <person name="Orellana A."/>
            <person name="Wells C."/>
            <person name="Main D."/>
            <person name="Vizzotto G."/>
            <person name="Silva H."/>
            <person name="Salamini F."/>
            <person name="Schmutz J."/>
            <person name="Morgante M."/>
            <person name="Rokhsar D.S."/>
        </authorList>
    </citation>
    <scope>NUCLEOTIDE SEQUENCE [LARGE SCALE GENOMIC DNA]</scope>
    <source>
        <strain evidence="3">cv. Nemared</strain>
    </source>
</reference>
<keyword evidence="1" id="KW-0812">Transmembrane</keyword>
<protein>
    <submittedName>
        <fullName evidence="2">Uncharacterized protein</fullName>
    </submittedName>
</protein>
<dbReference type="Proteomes" id="UP000006882">
    <property type="component" value="Chromosome G1"/>
</dbReference>
<organism evidence="2 3">
    <name type="scientific">Prunus persica</name>
    <name type="common">Peach</name>
    <name type="synonym">Amygdalus persica</name>
    <dbReference type="NCBI Taxonomy" id="3760"/>
    <lineage>
        <taxon>Eukaryota</taxon>
        <taxon>Viridiplantae</taxon>
        <taxon>Streptophyta</taxon>
        <taxon>Embryophyta</taxon>
        <taxon>Tracheophyta</taxon>
        <taxon>Spermatophyta</taxon>
        <taxon>Magnoliopsida</taxon>
        <taxon>eudicotyledons</taxon>
        <taxon>Gunneridae</taxon>
        <taxon>Pentapetalae</taxon>
        <taxon>rosids</taxon>
        <taxon>fabids</taxon>
        <taxon>Rosales</taxon>
        <taxon>Rosaceae</taxon>
        <taxon>Amygdaloideae</taxon>
        <taxon>Amygdaleae</taxon>
        <taxon>Prunus</taxon>
    </lineage>
</organism>
<keyword evidence="1" id="KW-0472">Membrane</keyword>
<proteinExistence type="predicted"/>
<keyword evidence="3" id="KW-1185">Reference proteome</keyword>
<gene>
    <name evidence="2" type="ORF">PRUPE_1G326500</name>
</gene>
<dbReference type="EMBL" id="CM007651">
    <property type="protein sequence ID" value="ONI31722.1"/>
    <property type="molecule type" value="Genomic_DNA"/>
</dbReference>
<dbReference type="AlphaFoldDB" id="A0A251R6S7"/>
<dbReference type="Gramene" id="ONI31722">
    <property type="protein sequence ID" value="ONI31722"/>
    <property type="gene ID" value="PRUPE_1G326500"/>
</dbReference>
<feature type="transmembrane region" description="Helical" evidence="1">
    <location>
        <begin position="6"/>
        <end position="26"/>
    </location>
</feature>
<evidence type="ECO:0000313" key="2">
    <source>
        <dbReference type="EMBL" id="ONI31722.1"/>
    </source>
</evidence>
<keyword evidence="1" id="KW-1133">Transmembrane helix</keyword>
<name>A0A251R6S7_PRUPE</name>
<sequence>MKGSGSMWITYITLCFPNFMSWIPTYKRTSTTGSLKFCLWHWQLAHSPYFLLPM</sequence>
<evidence type="ECO:0000256" key="1">
    <source>
        <dbReference type="SAM" id="Phobius"/>
    </source>
</evidence>